<keyword evidence="3" id="KW-1185">Reference proteome</keyword>
<evidence type="ECO:0000313" key="3">
    <source>
        <dbReference type="Proteomes" id="UP000309676"/>
    </source>
</evidence>
<evidence type="ECO:0000259" key="1">
    <source>
        <dbReference type="Pfam" id="PF04397"/>
    </source>
</evidence>
<proteinExistence type="predicted"/>
<dbReference type="Gene3D" id="2.40.50.1020">
    <property type="entry name" value="LytTr DNA-binding domain"/>
    <property type="match status" value="1"/>
</dbReference>
<dbReference type="InterPro" id="IPR007492">
    <property type="entry name" value="LytTR_DNA-bd_dom"/>
</dbReference>
<dbReference type="AlphaFoldDB" id="A0A5R9GDV9"/>
<name>A0A5R9GDV9_9BACL</name>
<dbReference type="OrthoDB" id="2080915at2"/>
<dbReference type="RefSeq" id="WP_138192463.1">
    <property type="nucleotide sequence ID" value="NZ_VCIW01000002.1"/>
</dbReference>
<comment type="caution">
    <text evidence="2">The sequence shown here is derived from an EMBL/GenBank/DDBJ whole genome shotgun (WGS) entry which is preliminary data.</text>
</comment>
<organism evidence="2 3">
    <name type="scientific">Paenibacillus antri</name>
    <dbReference type="NCBI Taxonomy" id="2582848"/>
    <lineage>
        <taxon>Bacteria</taxon>
        <taxon>Bacillati</taxon>
        <taxon>Bacillota</taxon>
        <taxon>Bacilli</taxon>
        <taxon>Bacillales</taxon>
        <taxon>Paenibacillaceae</taxon>
        <taxon>Paenibacillus</taxon>
    </lineage>
</organism>
<dbReference type="GO" id="GO:0003677">
    <property type="term" value="F:DNA binding"/>
    <property type="evidence" value="ECO:0007669"/>
    <property type="project" value="InterPro"/>
</dbReference>
<evidence type="ECO:0000313" key="2">
    <source>
        <dbReference type="EMBL" id="TLS53299.1"/>
    </source>
</evidence>
<dbReference type="Proteomes" id="UP000309676">
    <property type="component" value="Unassembled WGS sequence"/>
</dbReference>
<dbReference type="EMBL" id="VCIW01000002">
    <property type="protein sequence ID" value="TLS53299.1"/>
    <property type="molecule type" value="Genomic_DNA"/>
</dbReference>
<feature type="domain" description="HTH LytTR-type" evidence="1">
    <location>
        <begin position="18"/>
        <end position="94"/>
    </location>
</feature>
<gene>
    <name evidence="2" type="ORF">FE782_03210</name>
</gene>
<sequence length="139" mass="15991">MMMTVLKLCADGSTELACISLLDVDYMEIEGRKIVYHVDQAKYRHISTLSELEEHLAAQGFDMLDKTNLVNLNRVASFDDTQGKVYFQDPVTSSSKYATVALIKQKLIRREMLHSAAAHIREILKRIKLNELKQRIMEF</sequence>
<protein>
    <submittedName>
        <fullName evidence="2">LytTR family transcriptional regulator</fullName>
    </submittedName>
</protein>
<accession>A0A5R9GDV9</accession>
<dbReference type="Pfam" id="PF04397">
    <property type="entry name" value="LytTR"/>
    <property type="match status" value="1"/>
</dbReference>
<reference evidence="2 3" key="1">
    <citation type="submission" date="2019-05" db="EMBL/GenBank/DDBJ databases">
        <authorList>
            <person name="Narsing Rao M.P."/>
            <person name="Li W.J."/>
        </authorList>
    </citation>
    <scope>NUCLEOTIDE SEQUENCE [LARGE SCALE GENOMIC DNA]</scope>
    <source>
        <strain evidence="2 3">SYSU_K30003</strain>
    </source>
</reference>